<evidence type="ECO:0000313" key="2">
    <source>
        <dbReference type="EMBL" id="TCM84383.1"/>
    </source>
</evidence>
<accession>A0A4R1YUF0</accession>
<evidence type="ECO:0000313" key="3">
    <source>
        <dbReference type="Proteomes" id="UP000295277"/>
    </source>
</evidence>
<feature type="compositionally biased region" description="Basic residues" evidence="1">
    <location>
        <begin position="1"/>
        <end position="10"/>
    </location>
</feature>
<feature type="region of interest" description="Disordered" evidence="1">
    <location>
        <begin position="1"/>
        <end position="39"/>
    </location>
</feature>
<evidence type="ECO:0000256" key="1">
    <source>
        <dbReference type="SAM" id="MobiDB-lite"/>
    </source>
</evidence>
<keyword evidence="3" id="KW-1185">Reference proteome</keyword>
<name>A0A4R1YUF0_9RHOB</name>
<organism evidence="2 3">
    <name type="scientific">Rhodovulum steppense</name>
    <dbReference type="NCBI Taxonomy" id="540251"/>
    <lineage>
        <taxon>Bacteria</taxon>
        <taxon>Pseudomonadati</taxon>
        <taxon>Pseudomonadota</taxon>
        <taxon>Alphaproteobacteria</taxon>
        <taxon>Rhodobacterales</taxon>
        <taxon>Paracoccaceae</taxon>
        <taxon>Rhodovulum</taxon>
    </lineage>
</organism>
<gene>
    <name evidence="2" type="ORF">EV216_11220</name>
</gene>
<dbReference type="AlphaFoldDB" id="A0A4R1YUF0"/>
<protein>
    <submittedName>
        <fullName evidence="2">Uncharacterized protein</fullName>
    </submittedName>
</protein>
<dbReference type="EMBL" id="SLVM01000012">
    <property type="protein sequence ID" value="TCM84383.1"/>
    <property type="molecule type" value="Genomic_DNA"/>
</dbReference>
<reference evidence="2 3" key="1">
    <citation type="submission" date="2019-03" db="EMBL/GenBank/DDBJ databases">
        <title>Genomic Encyclopedia of Type Strains, Phase IV (KMG-IV): sequencing the most valuable type-strain genomes for metagenomic binning, comparative biology and taxonomic classification.</title>
        <authorList>
            <person name="Goeker M."/>
        </authorList>
    </citation>
    <scope>NUCLEOTIDE SEQUENCE [LARGE SCALE GENOMIC DNA]</scope>
    <source>
        <strain evidence="2 3">DSM 21153</strain>
    </source>
</reference>
<dbReference type="Proteomes" id="UP000295277">
    <property type="component" value="Unassembled WGS sequence"/>
</dbReference>
<comment type="caution">
    <text evidence="2">The sequence shown here is derived from an EMBL/GenBank/DDBJ whole genome shotgun (WGS) entry which is preliminary data.</text>
</comment>
<feature type="compositionally biased region" description="Polar residues" evidence="1">
    <location>
        <begin position="28"/>
        <end position="37"/>
    </location>
</feature>
<proteinExistence type="predicted"/>
<sequence>MDVTKARAHMRSAVLTSRGSLKLREPCHTSSDIQSPLTERRRLGPLVLVT</sequence>